<sequence>MGRKKKGSGGITLNGKTKAMHYEMSDEPIVAMKVKPVKYRTCIAGYRGRLYEDKT</sequence>
<protein>
    <submittedName>
        <fullName evidence="1">Uncharacterized protein</fullName>
    </submittedName>
</protein>
<evidence type="ECO:0000313" key="1">
    <source>
        <dbReference type="EMBL" id="SNQ61130.1"/>
    </source>
</evidence>
<reference evidence="2" key="1">
    <citation type="submission" date="2017-06" db="EMBL/GenBank/DDBJ databases">
        <authorList>
            <person name="Cremers G."/>
        </authorList>
    </citation>
    <scope>NUCLEOTIDE SEQUENCE [LARGE SCALE GENOMIC DNA]</scope>
</reference>
<dbReference type="EMBL" id="FZMP01000153">
    <property type="protein sequence ID" value="SNQ61130.1"/>
    <property type="molecule type" value="Genomic_DNA"/>
</dbReference>
<keyword evidence="2" id="KW-1185">Reference proteome</keyword>
<proteinExistence type="predicted"/>
<organism evidence="1 2">
    <name type="scientific">Candidatus Methanoperedens nitratireducens</name>
    <dbReference type="NCBI Taxonomy" id="1392998"/>
    <lineage>
        <taxon>Archaea</taxon>
        <taxon>Methanobacteriati</taxon>
        <taxon>Methanobacteriota</taxon>
        <taxon>Stenosarchaea group</taxon>
        <taxon>Methanomicrobia</taxon>
        <taxon>Methanosarcinales</taxon>
        <taxon>ANME-2 cluster</taxon>
        <taxon>Candidatus Methanoperedentaceae</taxon>
        <taxon>Candidatus Methanoperedens</taxon>
    </lineage>
</organism>
<name>A0A284VPA9_9EURY</name>
<gene>
    <name evidence="1" type="ORF">MNV_2360001</name>
</gene>
<dbReference type="Proteomes" id="UP000218615">
    <property type="component" value="Unassembled WGS sequence"/>
</dbReference>
<evidence type="ECO:0000313" key="2">
    <source>
        <dbReference type="Proteomes" id="UP000218615"/>
    </source>
</evidence>
<accession>A0A284VPA9</accession>
<dbReference type="AlphaFoldDB" id="A0A284VPA9"/>